<organism evidence="2 3">
    <name type="scientific">Limimonas halophila</name>
    <dbReference type="NCBI Taxonomy" id="1082479"/>
    <lineage>
        <taxon>Bacteria</taxon>
        <taxon>Pseudomonadati</taxon>
        <taxon>Pseudomonadota</taxon>
        <taxon>Alphaproteobacteria</taxon>
        <taxon>Rhodospirillales</taxon>
        <taxon>Rhodovibrionaceae</taxon>
        <taxon>Limimonas</taxon>
    </lineage>
</organism>
<dbReference type="InterPro" id="IPR052539">
    <property type="entry name" value="MGD_biosynthesis_adapter"/>
</dbReference>
<dbReference type="SUPFAM" id="SSF52540">
    <property type="entry name" value="P-loop containing nucleoside triphosphate hydrolases"/>
    <property type="match status" value="1"/>
</dbReference>
<dbReference type="STRING" id="1082479.SAMN05216241_101369"/>
<dbReference type="Gene3D" id="3.40.50.300">
    <property type="entry name" value="P-loop containing nucleotide triphosphate hydrolases"/>
    <property type="match status" value="1"/>
</dbReference>
<dbReference type="InterPro" id="IPR027417">
    <property type="entry name" value="P-loop_NTPase"/>
</dbReference>
<reference evidence="2 3" key="1">
    <citation type="submission" date="2016-10" db="EMBL/GenBank/DDBJ databases">
        <authorList>
            <person name="de Groot N.N."/>
        </authorList>
    </citation>
    <scope>NUCLEOTIDE SEQUENCE [LARGE SCALE GENOMIC DNA]</scope>
    <source>
        <strain evidence="2 3">DSM 25584</strain>
    </source>
</reference>
<feature type="domain" description="Molybdopterin-guanine dinucleotide biosynthesis protein B (MobB)" evidence="1">
    <location>
        <begin position="7"/>
        <end position="139"/>
    </location>
</feature>
<dbReference type="PANTHER" id="PTHR40072">
    <property type="entry name" value="MOLYBDOPTERIN-GUANINE DINUCLEOTIDE BIOSYNTHESIS ADAPTER PROTEIN-RELATED"/>
    <property type="match status" value="1"/>
</dbReference>
<gene>
    <name evidence="2" type="ORF">SAMN05216241_101369</name>
</gene>
<dbReference type="RefSeq" id="WP_090018397.1">
    <property type="nucleotide sequence ID" value="NZ_FNCE01000001.1"/>
</dbReference>
<dbReference type="Pfam" id="PF03205">
    <property type="entry name" value="MobB"/>
    <property type="match status" value="1"/>
</dbReference>
<keyword evidence="3" id="KW-1185">Reference proteome</keyword>
<dbReference type="AlphaFoldDB" id="A0A1G7LTT4"/>
<dbReference type="OrthoDB" id="9804758at2"/>
<dbReference type="EMBL" id="FNCE01000001">
    <property type="protein sequence ID" value="SDF52764.1"/>
    <property type="molecule type" value="Genomic_DNA"/>
</dbReference>
<dbReference type="NCBIfam" id="TIGR00176">
    <property type="entry name" value="mobB"/>
    <property type="match status" value="1"/>
</dbReference>
<evidence type="ECO:0000313" key="2">
    <source>
        <dbReference type="EMBL" id="SDF52764.1"/>
    </source>
</evidence>
<dbReference type="InterPro" id="IPR004435">
    <property type="entry name" value="MobB_dom"/>
</dbReference>
<protein>
    <submittedName>
        <fullName evidence="2">Molybdopterin guanine dinucleotide biosynthesis accessory protein MobB</fullName>
    </submittedName>
</protein>
<dbReference type="PANTHER" id="PTHR40072:SF1">
    <property type="entry name" value="MOLYBDOPTERIN-GUANINE DINUCLEOTIDE BIOSYNTHESIS ADAPTER PROTEIN"/>
    <property type="match status" value="1"/>
</dbReference>
<proteinExistence type="predicted"/>
<evidence type="ECO:0000259" key="1">
    <source>
        <dbReference type="Pfam" id="PF03205"/>
    </source>
</evidence>
<sequence>MSHLPPVFGITGYSGSGKTALVRALLPELTGRGLRVSTLKHAHHGFEIDQPGKDSYEHRAAGAQEVLVASARRWALVHEHRDDAEPGLWDLLGKFAACDLVLVEGYKRESHPKVEVHRPSVGKPLLLDEIPNVLAVASDESIQRVDVPVLNLNNVAAIADFVLMQTKAA</sequence>
<evidence type="ECO:0000313" key="3">
    <source>
        <dbReference type="Proteomes" id="UP000199415"/>
    </source>
</evidence>
<dbReference type="Proteomes" id="UP000199415">
    <property type="component" value="Unassembled WGS sequence"/>
</dbReference>
<accession>A0A1G7LTT4</accession>
<name>A0A1G7LTT4_9PROT</name>
<dbReference type="GO" id="GO:0006777">
    <property type="term" value="P:Mo-molybdopterin cofactor biosynthetic process"/>
    <property type="evidence" value="ECO:0007669"/>
    <property type="project" value="InterPro"/>
</dbReference>
<dbReference type="GO" id="GO:0005525">
    <property type="term" value="F:GTP binding"/>
    <property type="evidence" value="ECO:0007669"/>
    <property type="project" value="InterPro"/>
</dbReference>
<dbReference type="CDD" id="cd03116">
    <property type="entry name" value="MobB"/>
    <property type="match status" value="1"/>
</dbReference>